<dbReference type="STRING" id="1122192.SAMN02745673_04259"/>
<dbReference type="Proteomes" id="UP000190637">
    <property type="component" value="Unassembled WGS sequence"/>
</dbReference>
<keyword evidence="1" id="KW-1133">Transmembrane helix</keyword>
<organism evidence="2 3">
    <name type="scientific">Marinactinospora thermotolerans DSM 45154</name>
    <dbReference type="NCBI Taxonomy" id="1122192"/>
    <lineage>
        <taxon>Bacteria</taxon>
        <taxon>Bacillati</taxon>
        <taxon>Actinomycetota</taxon>
        <taxon>Actinomycetes</taxon>
        <taxon>Streptosporangiales</taxon>
        <taxon>Nocardiopsidaceae</taxon>
        <taxon>Marinactinospora</taxon>
    </lineage>
</organism>
<evidence type="ECO:0000313" key="3">
    <source>
        <dbReference type="Proteomes" id="UP000190637"/>
    </source>
</evidence>
<accession>A0A1T4T1E8</accession>
<sequence length="184" mass="20060">MGTVRERAGEVGVGGWWDRLFAGALEQALGNERLRRRWAPRSRRRKLVMAEAAATVATLAVFGAVTPSSRPWGLLLALGVLTVLTCYLASQVNIATRLITEIGTRALDERQLAWHTRARTVSHGVTRVSLLVLWVAACAAWGGEIDVPARVLIPLIGLATFLHVGFPAAYLAWTLPDEPVDDEE</sequence>
<proteinExistence type="predicted"/>
<name>A0A1T4T1E8_9ACTN</name>
<keyword evidence="1" id="KW-0472">Membrane</keyword>
<keyword evidence="3" id="KW-1185">Reference proteome</keyword>
<feature type="transmembrane region" description="Helical" evidence="1">
    <location>
        <begin position="47"/>
        <end position="66"/>
    </location>
</feature>
<evidence type="ECO:0000313" key="2">
    <source>
        <dbReference type="EMBL" id="SKA34189.1"/>
    </source>
</evidence>
<evidence type="ECO:0000256" key="1">
    <source>
        <dbReference type="SAM" id="Phobius"/>
    </source>
</evidence>
<dbReference type="AlphaFoldDB" id="A0A1T4T1E8"/>
<dbReference type="EMBL" id="FUWS01000013">
    <property type="protein sequence ID" value="SKA34189.1"/>
    <property type="molecule type" value="Genomic_DNA"/>
</dbReference>
<feature type="transmembrane region" description="Helical" evidence="1">
    <location>
        <begin position="149"/>
        <end position="173"/>
    </location>
</feature>
<protein>
    <submittedName>
        <fullName evidence="2">Uncharacterized protein</fullName>
    </submittedName>
</protein>
<reference evidence="2 3" key="1">
    <citation type="submission" date="2017-02" db="EMBL/GenBank/DDBJ databases">
        <authorList>
            <person name="Peterson S.W."/>
        </authorList>
    </citation>
    <scope>NUCLEOTIDE SEQUENCE [LARGE SCALE GENOMIC DNA]</scope>
    <source>
        <strain evidence="2 3">DSM 45154</strain>
    </source>
</reference>
<gene>
    <name evidence="2" type="ORF">SAMN02745673_04259</name>
</gene>
<keyword evidence="1" id="KW-0812">Transmembrane</keyword>
<feature type="transmembrane region" description="Helical" evidence="1">
    <location>
        <begin position="72"/>
        <end position="90"/>
    </location>
</feature>